<dbReference type="Proteomes" id="UP001190700">
    <property type="component" value="Unassembled WGS sequence"/>
</dbReference>
<dbReference type="InterPro" id="IPR032675">
    <property type="entry name" value="LRR_dom_sf"/>
</dbReference>
<accession>A0AAE0EPJ1</accession>
<dbReference type="AlphaFoldDB" id="A0AAE0EPJ1"/>
<dbReference type="EMBL" id="LGRX02035271">
    <property type="protein sequence ID" value="KAK3235554.1"/>
    <property type="molecule type" value="Genomic_DNA"/>
</dbReference>
<reference evidence="2 3" key="1">
    <citation type="journal article" date="2015" name="Genome Biol. Evol.">
        <title>Comparative Genomics of a Bacterivorous Green Alga Reveals Evolutionary Causalities and Consequences of Phago-Mixotrophic Mode of Nutrition.</title>
        <authorList>
            <person name="Burns J.A."/>
            <person name="Paasch A."/>
            <person name="Narechania A."/>
            <person name="Kim E."/>
        </authorList>
    </citation>
    <scope>NUCLEOTIDE SEQUENCE [LARGE SCALE GENOMIC DNA]</scope>
    <source>
        <strain evidence="2 3">PLY_AMNH</strain>
    </source>
</reference>
<protein>
    <submittedName>
        <fullName evidence="2">Uncharacterized protein</fullName>
    </submittedName>
</protein>
<comment type="caution">
    <text evidence="2">The sequence shown here is derived from an EMBL/GenBank/DDBJ whole genome shotgun (WGS) entry which is preliminary data.</text>
</comment>
<dbReference type="InterPro" id="IPR001611">
    <property type="entry name" value="Leu-rich_rpt"/>
</dbReference>
<sequence>MSVDRASLVPYGGEDARPEAKIERNASSTFSTANSAHRVAHFSRRFTYDGSVLRHKISDNDYLDFSDWTYAMNDETLSRTVDINPSIKYLNLDRCDNITDDGLLHLSKLSNLNYLNLNRCIRIVNVTDRVFRLERLTHLDLSDIPALTSSVSKDLRLLQNLRELRIRHNNLIEDDTLETISKLPNLSRLDVRDCTRITDIGMKHLSTMSNLTHLDIASCTKIGVQSLLHFKDGLRVLVVGFSTMGESLFPCVCHIETLQVIGGMGDPFEVSSDGEDEAIAEAPVTREFEAYLRLKARGVMIREWYREFFSALSPDKRAQEIQLMRETLGVWTDERDALYVSNQQLWAMRKGQA</sequence>
<dbReference type="Gene3D" id="3.80.10.10">
    <property type="entry name" value="Ribonuclease Inhibitor"/>
    <property type="match status" value="2"/>
</dbReference>
<dbReference type="PANTHER" id="PTHR13318:SF95">
    <property type="entry name" value="F-BOX PROTEIN YLR352W"/>
    <property type="match status" value="1"/>
</dbReference>
<keyword evidence="3" id="KW-1185">Reference proteome</keyword>
<gene>
    <name evidence="2" type="ORF">CYMTET_54261</name>
</gene>
<proteinExistence type="predicted"/>
<organism evidence="2 3">
    <name type="scientific">Cymbomonas tetramitiformis</name>
    <dbReference type="NCBI Taxonomy" id="36881"/>
    <lineage>
        <taxon>Eukaryota</taxon>
        <taxon>Viridiplantae</taxon>
        <taxon>Chlorophyta</taxon>
        <taxon>Pyramimonadophyceae</taxon>
        <taxon>Pyramimonadales</taxon>
        <taxon>Pyramimonadaceae</taxon>
        <taxon>Cymbomonas</taxon>
    </lineage>
</organism>
<evidence type="ECO:0000313" key="2">
    <source>
        <dbReference type="EMBL" id="KAK3235554.1"/>
    </source>
</evidence>
<comment type="subcellular location">
    <subcellularLocation>
        <location evidence="1">Cytoplasm</location>
        <location evidence="1">Cytoskeleton</location>
        <location evidence="1">Cilium axoneme</location>
    </subcellularLocation>
</comment>
<dbReference type="InterPro" id="IPR006553">
    <property type="entry name" value="Leu-rich_rpt_Cys-con_subtyp"/>
</dbReference>
<dbReference type="SUPFAM" id="SSF52047">
    <property type="entry name" value="RNI-like"/>
    <property type="match status" value="1"/>
</dbReference>
<name>A0AAE0EPJ1_9CHLO</name>
<dbReference type="SMART" id="SM00367">
    <property type="entry name" value="LRR_CC"/>
    <property type="match status" value="4"/>
</dbReference>
<dbReference type="PANTHER" id="PTHR13318">
    <property type="entry name" value="PARTNER OF PAIRED, ISOFORM B-RELATED"/>
    <property type="match status" value="1"/>
</dbReference>
<dbReference type="GO" id="GO:0005930">
    <property type="term" value="C:axoneme"/>
    <property type="evidence" value="ECO:0007669"/>
    <property type="project" value="UniProtKB-SubCell"/>
</dbReference>
<dbReference type="GO" id="GO:0031146">
    <property type="term" value="P:SCF-dependent proteasomal ubiquitin-dependent protein catabolic process"/>
    <property type="evidence" value="ECO:0007669"/>
    <property type="project" value="TreeGrafter"/>
</dbReference>
<dbReference type="GO" id="GO:0019005">
    <property type="term" value="C:SCF ubiquitin ligase complex"/>
    <property type="evidence" value="ECO:0007669"/>
    <property type="project" value="TreeGrafter"/>
</dbReference>
<dbReference type="Pfam" id="PF13516">
    <property type="entry name" value="LRR_6"/>
    <property type="match status" value="3"/>
</dbReference>
<evidence type="ECO:0000313" key="3">
    <source>
        <dbReference type="Proteomes" id="UP001190700"/>
    </source>
</evidence>
<evidence type="ECO:0000256" key="1">
    <source>
        <dbReference type="ARBA" id="ARBA00004430"/>
    </source>
</evidence>